<keyword evidence="10 14" id="KW-0472">Membrane</keyword>
<dbReference type="EMBL" id="NLAX01000004">
    <property type="protein sequence ID" value="PKS11875.1"/>
    <property type="molecule type" value="Genomic_DNA"/>
</dbReference>
<evidence type="ECO:0000256" key="4">
    <source>
        <dbReference type="ARBA" id="ARBA00009765"/>
    </source>
</evidence>
<reference evidence="16 17" key="1">
    <citation type="journal article" date="2017" name="G3 (Bethesda)">
        <title>First Draft Genome Sequence of the Pathogenic Fungus Lomentospora prolificans (Formerly Scedosporium prolificans).</title>
        <authorList>
            <person name="Luo R."/>
            <person name="Zimin A."/>
            <person name="Workman R."/>
            <person name="Fan Y."/>
            <person name="Pertea G."/>
            <person name="Grossman N."/>
            <person name="Wear M.P."/>
            <person name="Jia B."/>
            <person name="Miller H."/>
            <person name="Casadevall A."/>
            <person name="Timp W."/>
            <person name="Zhang S.X."/>
            <person name="Salzberg S.L."/>
        </authorList>
    </citation>
    <scope>NUCLEOTIDE SEQUENCE [LARGE SCALE GENOMIC DNA]</scope>
    <source>
        <strain evidence="16 17">JHH-5317</strain>
    </source>
</reference>
<evidence type="ECO:0000256" key="9">
    <source>
        <dbReference type="ARBA" id="ARBA00023010"/>
    </source>
</evidence>
<feature type="domain" description="Tim10-like" evidence="15">
    <location>
        <begin position="642"/>
        <end position="705"/>
    </location>
</feature>
<gene>
    <name evidence="16" type="ORF">jhhlp_001169</name>
</gene>
<evidence type="ECO:0000256" key="6">
    <source>
        <dbReference type="ARBA" id="ARBA00022792"/>
    </source>
</evidence>
<feature type="region of interest" description="Disordered" evidence="13">
    <location>
        <begin position="1"/>
        <end position="39"/>
    </location>
</feature>
<keyword evidence="17" id="KW-1185">Reference proteome</keyword>
<evidence type="ECO:0000256" key="11">
    <source>
        <dbReference type="ARBA" id="ARBA00023157"/>
    </source>
</evidence>
<dbReference type="VEuPathDB" id="FungiDB:jhhlp_001169"/>
<comment type="subcellular location">
    <subcellularLocation>
        <location evidence="2">Membrane</location>
        <topology evidence="2">Multi-pass membrane protein</topology>
    </subcellularLocation>
    <subcellularLocation>
        <location evidence="1">Mitochondrion inner membrane</location>
        <topology evidence="1">Peripheral membrane protein</topology>
        <orientation evidence="1">Intermembrane side</orientation>
    </subcellularLocation>
</comment>
<dbReference type="SUPFAM" id="SSF143865">
    <property type="entry name" value="CorA soluble domain-like"/>
    <property type="match status" value="1"/>
</dbReference>
<dbReference type="InterPro" id="IPR035427">
    <property type="entry name" value="Tim10-like_dom_sf"/>
</dbReference>
<evidence type="ECO:0000256" key="7">
    <source>
        <dbReference type="ARBA" id="ARBA00022927"/>
    </source>
</evidence>
<feature type="transmembrane region" description="Helical" evidence="14">
    <location>
        <begin position="595"/>
        <end position="615"/>
    </location>
</feature>
<dbReference type="InterPro" id="IPR002523">
    <property type="entry name" value="MgTranspt_CorA/ZnTranspt_ZntB"/>
</dbReference>
<name>A0A2N3NHF7_9PEZI</name>
<evidence type="ECO:0000256" key="10">
    <source>
        <dbReference type="ARBA" id="ARBA00023136"/>
    </source>
</evidence>
<comment type="similarity">
    <text evidence="4">Belongs to the CorA metal ion transporter (MIT) (TC 1.A.35) family.</text>
</comment>
<evidence type="ECO:0000259" key="15">
    <source>
        <dbReference type="Pfam" id="PF02953"/>
    </source>
</evidence>
<feature type="region of interest" description="Disordered" evidence="13">
    <location>
        <begin position="77"/>
        <end position="104"/>
    </location>
</feature>
<keyword evidence="7" id="KW-0653">Protein transport</keyword>
<keyword evidence="8 14" id="KW-1133">Transmembrane helix</keyword>
<dbReference type="AlphaFoldDB" id="A0A2N3NHF7"/>
<dbReference type="SUPFAM" id="SSF144122">
    <property type="entry name" value="Tim10-like"/>
    <property type="match status" value="1"/>
</dbReference>
<dbReference type="GO" id="GO:0005886">
    <property type="term" value="C:plasma membrane"/>
    <property type="evidence" value="ECO:0007669"/>
    <property type="project" value="TreeGrafter"/>
</dbReference>
<dbReference type="PANTHER" id="PTHR21535">
    <property type="entry name" value="MAGNESIUM AND COBALT TRANSPORT PROTEIN/MITOCHONDRIAL IMPORT INNER MEMBRANE TRANSLOCASE SUBUNIT TIM8"/>
    <property type="match status" value="1"/>
</dbReference>
<dbReference type="SUPFAM" id="SSF144083">
    <property type="entry name" value="Magnesium transport protein CorA, transmembrane region"/>
    <property type="match status" value="1"/>
</dbReference>
<accession>A0A2N3NHF7</accession>
<dbReference type="Pfam" id="PF01544">
    <property type="entry name" value="CorA"/>
    <property type="match status" value="1"/>
</dbReference>
<dbReference type="InParanoid" id="A0A2N3NHF7"/>
<keyword evidence="5 14" id="KW-0812">Transmembrane</keyword>
<dbReference type="GO" id="GO:0005743">
    <property type="term" value="C:mitochondrial inner membrane"/>
    <property type="evidence" value="ECO:0007669"/>
    <property type="project" value="UniProtKB-SubCell"/>
</dbReference>
<evidence type="ECO:0000313" key="17">
    <source>
        <dbReference type="Proteomes" id="UP000233524"/>
    </source>
</evidence>
<keyword evidence="9" id="KW-0811">Translocation</keyword>
<evidence type="ECO:0000256" key="13">
    <source>
        <dbReference type="SAM" id="MobiDB-lite"/>
    </source>
</evidence>
<dbReference type="GO" id="GO:0010961">
    <property type="term" value="P:intracellular magnesium ion homeostasis"/>
    <property type="evidence" value="ECO:0007669"/>
    <property type="project" value="TreeGrafter"/>
</dbReference>
<comment type="similarity">
    <text evidence="3">Belongs to the small Tim family.</text>
</comment>
<evidence type="ECO:0000256" key="5">
    <source>
        <dbReference type="ARBA" id="ARBA00022692"/>
    </source>
</evidence>
<dbReference type="Gene3D" id="1.10.287.810">
    <property type="entry name" value="Mitochondrial import inner membrane translocase subunit tim13 like domains"/>
    <property type="match status" value="1"/>
</dbReference>
<keyword evidence="12" id="KW-0143">Chaperone</keyword>
<organism evidence="16 17">
    <name type="scientific">Lomentospora prolificans</name>
    <dbReference type="NCBI Taxonomy" id="41688"/>
    <lineage>
        <taxon>Eukaryota</taxon>
        <taxon>Fungi</taxon>
        <taxon>Dikarya</taxon>
        <taxon>Ascomycota</taxon>
        <taxon>Pezizomycotina</taxon>
        <taxon>Sordariomycetes</taxon>
        <taxon>Hypocreomycetidae</taxon>
        <taxon>Microascales</taxon>
        <taxon>Microascaceae</taxon>
        <taxon>Lomentospora</taxon>
    </lineage>
</organism>
<dbReference type="Gene3D" id="1.20.58.340">
    <property type="entry name" value="Magnesium transport protein CorA, transmembrane region"/>
    <property type="match status" value="2"/>
</dbReference>
<keyword evidence="11" id="KW-1015">Disulfide bond</keyword>
<dbReference type="CDD" id="cd12829">
    <property type="entry name" value="Alr1p-like"/>
    <property type="match status" value="1"/>
</dbReference>
<evidence type="ECO:0000256" key="8">
    <source>
        <dbReference type="ARBA" id="ARBA00022989"/>
    </source>
</evidence>
<feature type="transmembrane region" description="Helical" evidence="14">
    <location>
        <begin position="561"/>
        <end position="583"/>
    </location>
</feature>
<comment type="caution">
    <text evidence="16">The sequence shown here is derived from an EMBL/GenBank/DDBJ whole genome shotgun (WGS) entry which is preliminary data.</text>
</comment>
<dbReference type="STRING" id="41688.A0A2N3NHF7"/>
<evidence type="ECO:0000313" key="16">
    <source>
        <dbReference type="EMBL" id="PKS11875.1"/>
    </source>
</evidence>
<keyword evidence="6" id="KW-0999">Mitochondrion inner membrane</keyword>
<dbReference type="FunFam" id="1.20.58.340:FF:000027">
    <property type="entry name" value="CorA family metal ion transporter (Eurofung)"/>
    <property type="match status" value="1"/>
</dbReference>
<proteinExistence type="inferred from homology"/>
<feature type="region of interest" description="Disordered" evidence="13">
    <location>
        <begin position="140"/>
        <end position="166"/>
    </location>
</feature>
<dbReference type="GO" id="GO:0015095">
    <property type="term" value="F:magnesium ion transmembrane transporter activity"/>
    <property type="evidence" value="ECO:0007669"/>
    <property type="project" value="InterPro"/>
</dbReference>
<dbReference type="FunCoup" id="A0A2N3NHF7">
    <property type="interactions" value="32"/>
</dbReference>
<keyword evidence="7" id="KW-0813">Transport</keyword>
<dbReference type="Gene3D" id="3.30.460.20">
    <property type="entry name" value="CorA soluble domain-like"/>
    <property type="match status" value="1"/>
</dbReference>
<dbReference type="InterPro" id="IPR044089">
    <property type="entry name" value="Alr1-like"/>
</dbReference>
<evidence type="ECO:0000256" key="2">
    <source>
        <dbReference type="ARBA" id="ARBA00004141"/>
    </source>
</evidence>
<protein>
    <recommendedName>
        <fullName evidence="15">Tim10-like domain-containing protein</fullName>
    </recommendedName>
</protein>
<dbReference type="InterPro" id="IPR045861">
    <property type="entry name" value="CorA_cytoplasmic_dom"/>
</dbReference>
<evidence type="ECO:0000256" key="3">
    <source>
        <dbReference type="ARBA" id="ARBA00006720"/>
    </source>
</evidence>
<sequence>MSDQEEIGSVAGYTPIAELDDHRQNHSSQAPERSRRGTFDSLYGARLELHTTYDGQMLDPNDVRVRDFEEAIADGDQTVDVIPPGPSSRRPTFGTIRTASPPNSVKAFAEARRREHDASLPEPRGDWQVDEAMLHRAASVTSRRSLRSKPRTIDGDAASLASHQSAQEDVCFPAQEEGQKDQLDIDFDYLEEFIEDQRLARIGSHKESDVRVFSDLRPHPSTGSIISVPGTVAPGELDKPPSVVAGDTAIEGKTIDSPAEPPKSHHHDPNRICFFSSAWESTIHAAELGDLVLPGEDLRNLFILPRDEDGVWWLNVNNPSKEEVVAICKAFGVHPLTTEDIATQETREKIELFPSYYFACFRSFSPVPDADGYEEYEPFNIYAIVFREGTLSFSFAPNSHASNVRKRIALLKDFVSLSSDWICYALIDDIVDSFGPVIHRLETEVDSIEDSVFMIREDDSNDYLRRTGHARKNIIALMRLISGKADVLKGFTKRCNENYKVTPRMDIGLYLGDIQDHVITMMTNLGHFEKMLTRAHSNYLTQLSISNIRQVTETNASLSKITFLASVLVPLNLISGTFGMNVAVPFQKNESLAPFFGIIGVMIVVIFLPLVAVFFDMDSTAQGIQDADLSRLNDKDKAELRQFLSLESKRSEVQANTHALTEVCWKKCITGASRGPKLDKSEETCLTNCVERILDINFLTVKHLEKLRQ</sequence>
<evidence type="ECO:0000256" key="1">
    <source>
        <dbReference type="ARBA" id="ARBA00004137"/>
    </source>
</evidence>
<keyword evidence="6" id="KW-0496">Mitochondrion</keyword>
<dbReference type="InterPro" id="IPR004217">
    <property type="entry name" value="Tim10-like"/>
</dbReference>
<dbReference type="Pfam" id="PF02953">
    <property type="entry name" value="zf-Tim10_DDP"/>
    <property type="match status" value="1"/>
</dbReference>
<evidence type="ECO:0000256" key="14">
    <source>
        <dbReference type="SAM" id="Phobius"/>
    </source>
</evidence>
<dbReference type="GO" id="GO:0015031">
    <property type="term" value="P:protein transport"/>
    <property type="evidence" value="ECO:0007669"/>
    <property type="project" value="UniProtKB-KW"/>
</dbReference>
<evidence type="ECO:0000256" key="12">
    <source>
        <dbReference type="ARBA" id="ARBA00023186"/>
    </source>
</evidence>
<dbReference type="Proteomes" id="UP000233524">
    <property type="component" value="Unassembled WGS sequence"/>
</dbReference>
<dbReference type="PANTHER" id="PTHR21535:SF55">
    <property type="entry name" value="MAGNESIUM TRANSPORTER ALR1-RELATED"/>
    <property type="match status" value="1"/>
</dbReference>
<dbReference type="InterPro" id="IPR045863">
    <property type="entry name" value="CorA_TM1_TM2"/>
</dbReference>
<dbReference type="OrthoDB" id="29879at2759"/>